<name>A0A6B2L743_9EUKA</name>
<evidence type="ECO:0000256" key="3">
    <source>
        <dbReference type="ARBA" id="ARBA00022741"/>
    </source>
</evidence>
<dbReference type="EMBL" id="GIBP01003761">
    <property type="protein sequence ID" value="NDV32730.1"/>
    <property type="molecule type" value="Transcribed_RNA"/>
</dbReference>
<dbReference type="AlphaFoldDB" id="A0A6B2L743"/>
<keyword evidence="5" id="KW-0067">ATP-binding</keyword>
<dbReference type="SUPFAM" id="SSF56112">
    <property type="entry name" value="Protein kinase-like (PK-like)"/>
    <property type="match status" value="1"/>
</dbReference>
<reference evidence="7" key="1">
    <citation type="journal article" date="2020" name="J. Eukaryot. Microbiol.">
        <title>De novo Sequencing, Assembly and Annotation of the Transcriptome for the Free-Living Testate Amoeba Arcella intermedia.</title>
        <authorList>
            <person name="Ribeiro G.M."/>
            <person name="Porfirio-Sousa A.L."/>
            <person name="Maurer-Alcala X.X."/>
            <person name="Katz L.A."/>
            <person name="Lahr D.J.G."/>
        </authorList>
    </citation>
    <scope>NUCLEOTIDE SEQUENCE</scope>
</reference>
<keyword evidence="1" id="KW-0723">Serine/threonine-protein kinase</keyword>
<keyword evidence="2" id="KW-0808">Transferase</keyword>
<evidence type="ECO:0000256" key="2">
    <source>
        <dbReference type="ARBA" id="ARBA00022679"/>
    </source>
</evidence>
<dbReference type="PANTHER" id="PTHR24055">
    <property type="entry name" value="MITOGEN-ACTIVATED PROTEIN KINASE"/>
    <property type="match status" value="1"/>
</dbReference>
<dbReference type="InterPro" id="IPR000719">
    <property type="entry name" value="Prot_kinase_dom"/>
</dbReference>
<protein>
    <recommendedName>
        <fullName evidence="6">Protein kinase domain-containing protein</fullName>
    </recommendedName>
</protein>
<accession>A0A6B2L743</accession>
<feature type="domain" description="Protein kinase" evidence="6">
    <location>
        <begin position="1"/>
        <end position="278"/>
    </location>
</feature>
<dbReference type="FunFam" id="1.10.510.10:FF:000624">
    <property type="entry name" value="Mitogen-activated protein kinase"/>
    <property type="match status" value="1"/>
</dbReference>
<keyword evidence="3" id="KW-0547">Nucleotide-binding</keyword>
<dbReference type="Gene3D" id="1.10.510.10">
    <property type="entry name" value="Transferase(Phosphotransferase) domain 1"/>
    <property type="match status" value="1"/>
</dbReference>
<sequence length="373" mass="43048">MVCKALGRGRREVVAIKKVEGLFEEVLEERCFTFMDVLREIYILSELEHDNIIALKRFFRPPNENNLYLIYQYAETDLSEAIRSGVLEDTHKSYILYQLLTALKFLHSAGVVHNNIKPNNILINSDSTIKLADFTYARLTGEPRTIEGFSTAERLRGYVPPEVLLGSLFYTREMDIWSLGCLFGEILLGEKVFPGISNWNQLERILEVTGIPSQEDLLSLGSEFAETMVEHMYEPHRRSLKKELSRSPPKAVKLLKRFLVFNPSKRISIDEALVHPYVSQFFDPKDLKTRSPLKIPFDTTKKSLEYGCETFTTLQNSILHSKIFVDWPNTHHSLPLSKQGLVELFLLILERTYHVPKDLSILLIRKTLTLLKF</sequence>
<evidence type="ECO:0000256" key="1">
    <source>
        <dbReference type="ARBA" id="ARBA00022527"/>
    </source>
</evidence>
<dbReference type="Gene3D" id="3.30.200.20">
    <property type="entry name" value="Phosphorylase Kinase, domain 1"/>
    <property type="match status" value="1"/>
</dbReference>
<evidence type="ECO:0000256" key="4">
    <source>
        <dbReference type="ARBA" id="ARBA00022777"/>
    </source>
</evidence>
<dbReference type="PROSITE" id="PS50011">
    <property type="entry name" value="PROTEIN_KINASE_DOM"/>
    <property type="match status" value="1"/>
</dbReference>
<dbReference type="InterPro" id="IPR050117">
    <property type="entry name" value="MAPK"/>
</dbReference>
<dbReference type="Pfam" id="PF00069">
    <property type="entry name" value="Pkinase"/>
    <property type="match status" value="1"/>
</dbReference>
<dbReference type="GO" id="GO:0005524">
    <property type="term" value="F:ATP binding"/>
    <property type="evidence" value="ECO:0007669"/>
    <property type="project" value="UniProtKB-KW"/>
</dbReference>
<dbReference type="GO" id="GO:0004674">
    <property type="term" value="F:protein serine/threonine kinase activity"/>
    <property type="evidence" value="ECO:0007669"/>
    <property type="project" value="UniProtKB-KW"/>
</dbReference>
<keyword evidence="4" id="KW-0418">Kinase</keyword>
<evidence type="ECO:0000259" key="6">
    <source>
        <dbReference type="PROSITE" id="PS50011"/>
    </source>
</evidence>
<organism evidence="7">
    <name type="scientific">Arcella intermedia</name>
    <dbReference type="NCBI Taxonomy" id="1963864"/>
    <lineage>
        <taxon>Eukaryota</taxon>
        <taxon>Amoebozoa</taxon>
        <taxon>Tubulinea</taxon>
        <taxon>Elardia</taxon>
        <taxon>Arcellinida</taxon>
        <taxon>Sphaerothecina</taxon>
        <taxon>Arcellidae</taxon>
        <taxon>Arcella</taxon>
    </lineage>
</organism>
<evidence type="ECO:0000313" key="7">
    <source>
        <dbReference type="EMBL" id="NDV32730.1"/>
    </source>
</evidence>
<evidence type="ECO:0000256" key="5">
    <source>
        <dbReference type="ARBA" id="ARBA00022840"/>
    </source>
</evidence>
<proteinExistence type="predicted"/>
<dbReference type="InterPro" id="IPR011009">
    <property type="entry name" value="Kinase-like_dom_sf"/>
</dbReference>